<comment type="caution">
    <text evidence="1">The sequence shown here is derived from an EMBL/GenBank/DDBJ whole genome shotgun (WGS) entry which is preliminary data.</text>
</comment>
<gene>
    <name evidence="1" type="ORF">PFISCL1PPCAC_11596</name>
</gene>
<dbReference type="AlphaFoldDB" id="A0AAV5VL90"/>
<reference evidence="1" key="1">
    <citation type="submission" date="2023-10" db="EMBL/GenBank/DDBJ databases">
        <title>Genome assembly of Pristionchus species.</title>
        <authorList>
            <person name="Yoshida K."/>
            <person name="Sommer R.J."/>
        </authorList>
    </citation>
    <scope>NUCLEOTIDE SEQUENCE</scope>
    <source>
        <strain evidence="1">RS5133</strain>
    </source>
</reference>
<evidence type="ECO:0000313" key="1">
    <source>
        <dbReference type="EMBL" id="GMT20299.1"/>
    </source>
</evidence>
<proteinExistence type="predicted"/>
<dbReference type="Proteomes" id="UP001432322">
    <property type="component" value="Unassembled WGS sequence"/>
</dbReference>
<name>A0AAV5VL90_9BILA</name>
<protein>
    <recommendedName>
        <fullName evidence="3">F-box domain-containing protein</fullName>
    </recommendedName>
</protein>
<dbReference type="EMBL" id="BTSY01000003">
    <property type="protein sequence ID" value="GMT20299.1"/>
    <property type="molecule type" value="Genomic_DNA"/>
</dbReference>
<organism evidence="1 2">
    <name type="scientific">Pristionchus fissidentatus</name>
    <dbReference type="NCBI Taxonomy" id="1538716"/>
    <lineage>
        <taxon>Eukaryota</taxon>
        <taxon>Metazoa</taxon>
        <taxon>Ecdysozoa</taxon>
        <taxon>Nematoda</taxon>
        <taxon>Chromadorea</taxon>
        <taxon>Rhabditida</taxon>
        <taxon>Rhabditina</taxon>
        <taxon>Diplogasteromorpha</taxon>
        <taxon>Diplogasteroidea</taxon>
        <taxon>Neodiplogasteridae</taxon>
        <taxon>Pristionchus</taxon>
    </lineage>
</organism>
<accession>A0AAV5VL90</accession>
<sequence length="159" mass="18422">SVDTEKEAFVLLHLPSEILASVCYFLPLRARFNLGWSCSRLFKLENEAGRKHLDDVTFTMFRSIHIRSKRFPQGLTSNAPNKAVKLPFEEWSERTKNVFRNATIGIVHFNRLESLISLADFSFLATASYESITAKNWNYKLPKQRSFLKSLVESDKFEK</sequence>
<evidence type="ECO:0000313" key="2">
    <source>
        <dbReference type="Proteomes" id="UP001432322"/>
    </source>
</evidence>
<feature type="non-terminal residue" evidence="1">
    <location>
        <position position="159"/>
    </location>
</feature>
<feature type="non-terminal residue" evidence="1">
    <location>
        <position position="1"/>
    </location>
</feature>
<keyword evidence="2" id="KW-1185">Reference proteome</keyword>
<evidence type="ECO:0008006" key="3">
    <source>
        <dbReference type="Google" id="ProtNLM"/>
    </source>
</evidence>